<dbReference type="GO" id="GO:0005886">
    <property type="term" value="C:plasma membrane"/>
    <property type="evidence" value="ECO:0007669"/>
    <property type="project" value="UniProtKB-SubCell"/>
</dbReference>
<keyword evidence="7 8" id="KW-0472">Membrane</keyword>
<comment type="caution">
    <text evidence="9">The sequence shown here is derived from an EMBL/GenBank/DDBJ whole genome shotgun (WGS) entry which is preliminary data.</text>
</comment>
<keyword evidence="6" id="KW-0406">Ion transport</keyword>
<feature type="transmembrane region" description="Helical" evidence="8">
    <location>
        <begin position="283"/>
        <end position="306"/>
    </location>
</feature>
<evidence type="ECO:0000313" key="9">
    <source>
        <dbReference type="EMBL" id="OGG96504.1"/>
    </source>
</evidence>
<gene>
    <name evidence="9" type="ORF">A2527_01915</name>
</gene>
<evidence type="ECO:0008006" key="11">
    <source>
        <dbReference type="Google" id="ProtNLM"/>
    </source>
</evidence>
<dbReference type="Pfam" id="PF02386">
    <property type="entry name" value="TrkH"/>
    <property type="match status" value="1"/>
</dbReference>
<feature type="transmembrane region" description="Helical" evidence="8">
    <location>
        <begin position="257"/>
        <end position="277"/>
    </location>
</feature>
<dbReference type="GO" id="GO:0008324">
    <property type="term" value="F:monoatomic cation transmembrane transporter activity"/>
    <property type="evidence" value="ECO:0007669"/>
    <property type="project" value="InterPro"/>
</dbReference>
<dbReference type="PANTHER" id="PTHR32024:SF1">
    <property type="entry name" value="KTR SYSTEM POTASSIUM UPTAKE PROTEIN B"/>
    <property type="match status" value="1"/>
</dbReference>
<evidence type="ECO:0000256" key="2">
    <source>
        <dbReference type="ARBA" id="ARBA00022448"/>
    </source>
</evidence>
<accession>A0A1F6GEH7</accession>
<keyword evidence="3" id="KW-1003">Cell membrane</keyword>
<reference evidence="9 10" key="1">
    <citation type="journal article" date="2016" name="Nat. Commun.">
        <title>Thousands of microbial genomes shed light on interconnected biogeochemical processes in an aquifer system.</title>
        <authorList>
            <person name="Anantharaman K."/>
            <person name="Brown C.T."/>
            <person name="Hug L.A."/>
            <person name="Sharon I."/>
            <person name="Castelle C.J."/>
            <person name="Probst A.J."/>
            <person name="Thomas B.C."/>
            <person name="Singh A."/>
            <person name="Wilkins M.J."/>
            <person name="Karaoz U."/>
            <person name="Brodie E.L."/>
            <person name="Williams K.H."/>
            <person name="Hubbard S.S."/>
            <person name="Banfield J.F."/>
        </authorList>
    </citation>
    <scope>NUCLEOTIDE SEQUENCE [LARGE SCALE GENOMIC DNA]</scope>
</reference>
<feature type="transmembrane region" description="Helical" evidence="8">
    <location>
        <begin position="28"/>
        <end position="49"/>
    </location>
</feature>
<feature type="transmembrane region" description="Helical" evidence="8">
    <location>
        <begin position="84"/>
        <end position="103"/>
    </location>
</feature>
<comment type="subcellular location">
    <subcellularLocation>
        <location evidence="1">Cell membrane</location>
        <topology evidence="1">Multi-pass membrane protein</topology>
    </subcellularLocation>
</comment>
<evidence type="ECO:0000256" key="6">
    <source>
        <dbReference type="ARBA" id="ARBA00023065"/>
    </source>
</evidence>
<dbReference type="Proteomes" id="UP000178449">
    <property type="component" value="Unassembled WGS sequence"/>
</dbReference>
<feature type="transmembrane region" description="Helical" evidence="8">
    <location>
        <begin position="586"/>
        <end position="607"/>
    </location>
</feature>
<dbReference type="STRING" id="1817772.A2527_01915"/>
<feature type="transmembrane region" description="Helical" evidence="8">
    <location>
        <begin position="433"/>
        <end position="454"/>
    </location>
</feature>
<feature type="transmembrane region" description="Helical" evidence="8">
    <location>
        <begin position="55"/>
        <end position="77"/>
    </location>
</feature>
<protein>
    <recommendedName>
        <fullName evidence="11">Potassium transporter TrkH</fullName>
    </recommendedName>
</protein>
<feature type="transmembrane region" description="Helical" evidence="8">
    <location>
        <begin position="548"/>
        <end position="566"/>
    </location>
</feature>
<evidence type="ECO:0000256" key="8">
    <source>
        <dbReference type="SAM" id="Phobius"/>
    </source>
</evidence>
<feature type="transmembrane region" description="Helical" evidence="8">
    <location>
        <begin position="365"/>
        <end position="389"/>
    </location>
</feature>
<feature type="transmembrane region" description="Helical" evidence="8">
    <location>
        <begin position="318"/>
        <end position="342"/>
    </location>
</feature>
<feature type="transmembrane region" description="Helical" evidence="8">
    <location>
        <begin position="146"/>
        <end position="163"/>
    </location>
</feature>
<evidence type="ECO:0000256" key="4">
    <source>
        <dbReference type="ARBA" id="ARBA00022692"/>
    </source>
</evidence>
<feature type="transmembrane region" description="Helical" evidence="8">
    <location>
        <begin position="109"/>
        <end position="126"/>
    </location>
</feature>
<feature type="transmembrane region" description="Helical" evidence="8">
    <location>
        <begin position="466"/>
        <end position="489"/>
    </location>
</feature>
<keyword evidence="5 8" id="KW-1133">Transmembrane helix</keyword>
<feature type="transmembrane region" description="Helical" evidence="8">
    <location>
        <begin position="198"/>
        <end position="214"/>
    </location>
</feature>
<dbReference type="GO" id="GO:0030001">
    <property type="term" value="P:metal ion transport"/>
    <property type="evidence" value="ECO:0007669"/>
    <property type="project" value="UniProtKB-ARBA"/>
</dbReference>
<dbReference type="PANTHER" id="PTHR32024">
    <property type="entry name" value="TRK SYSTEM POTASSIUM UPTAKE PROTEIN TRKG-RELATED"/>
    <property type="match status" value="1"/>
</dbReference>
<proteinExistence type="predicted"/>
<evidence type="ECO:0000256" key="1">
    <source>
        <dbReference type="ARBA" id="ARBA00004651"/>
    </source>
</evidence>
<feature type="transmembrane region" description="Helical" evidence="8">
    <location>
        <begin position="169"/>
        <end position="191"/>
    </location>
</feature>
<feature type="transmembrane region" description="Helical" evidence="8">
    <location>
        <begin position="646"/>
        <end position="666"/>
    </location>
</feature>
<dbReference type="EMBL" id="MFNE01000012">
    <property type="protein sequence ID" value="OGG96504.1"/>
    <property type="molecule type" value="Genomic_DNA"/>
</dbReference>
<organism evidence="9 10">
    <name type="scientific">Candidatus Lambdaproteobacteria bacterium RIFOXYD2_FULL_50_16</name>
    <dbReference type="NCBI Taxonomy" id="1817772"/>
    <lineage>
        <taxon>Bacteria</taxon>
        <taxon>Pseudomonadati</taxon>
        <taxon>Pseudomonadota</taxon>
        <taxon>Candidatus Lambdaproteobacteria</taxon>
    </lineage>
</organism>
<evidence type="ECO:0000256" key="7">
    <source>
        <dbReference type="ARBA" id="ARBA00023136"/>
    </source>
</evidence>
<keyword evidence="2" id="KW-0813">Transport</keyword>
<evidence type="ECO:0000256" key="3">
    <source>
        <dbReference type="ARBA" id="ARBA00022475"/>
    </source>
</evidence>
<sequence length="685" mass="73722">MLGSSKANLSVRLNLLVTQVPAYSRFSYVGLEGVLLTLFPTPFLLVSWGPANWGWAWPWILAGVASGSGLGAGLALYRFITWGKFFSSLGLCALAALTSSHWITDPFAAFLGAIGFIFIGFSLFQFKPHLNPEKTSDSQVRADQRLLWGLISLLTLSTWILLFTPIEEILTRAVLLTTFGLVLVLGARWAWLLRKKKILLILAAVLVLGGVLAWLSAASLLVLSATGSALLWRILLKSQTFSSRVQLWRPKAMVNPAQILPITFFLLCLIGSFLLALPGASTQGISILDAAFTSVSAVCVTGLIVLDTPKDFTGLGLGIILILIQLGGLGIMSLTTLALHAIGQRLSLKQERLMVAVTQTDRSDLITSLVFIIKFTLVCELSGAVLLTLLIHGEGQGWGAALWQGLFTAVSAFCNAGFALWSDSLIPYQQNIFILQTVSFLIILGGLAPATCLMAPRWIKGEPIPLAFRIPLVTTAVLLGSGTLLLLMFEWNGFLSGLSWVDKLSNAWFQSVTLRTAGFNSVDLAQISGPTYLIMLLFMIIGGSPGGTAGGVKTATFGVLALIFWATVTGKSKVIVQNRRIPPELVYRAIAILVGYGVVGLSLLMMLEVTQPQIPAWELVFETVSAIGTVGLSVGATSQLDEVGKIIVMFAMFAGRIGPVTLFMMLHIEPSRSMSQYTDAKIALT</sequence>
<name>A0A1F6GEH7_9PROT</name>
<dbReference type="AlphaFoldDB" id="A0A1F6GEH7"/>
<dbReference type="InterPro" id="IPR003445">
    <property type="entry name" value="Cat_transpt"/>
</dbReference>
<evidence type="ECO:0000256" key="5">
    <source>
        <dbReference type="ARBA" id="ARBA00022989"/>
    </source>
</evidence>
<evidence type="ECO:0000313" key="10">
    <source>
        <dbReference type="Proteomes" id="UP000178449"/>
    </source>
</evidence>
<keyword evidence="4 8" id="KW-0812">Transmembrane</keyword>